<feature type="region of interest" description="Disordered" evidence="1">
    <location>
        <begin position="30"/>
        <end position="79"/>
    </location>
</feature>
<keyword evidence="3" id="KW-1185">Reference proteome</keyword>
<dbReference type="RefSeq" id="WP_250828887.1">
    <property type="nucleotide sequence ID" value="NZ_JAMOIL010000045.1"/>
</dbReference>
<name>A0A9X2IH60_9ACTN</name>
<accession>A0A9X2IH60</accession>
<dbReference type="AlphaFoldDB" id="A0A9X2IH60"/>
<protein>
    <submittedName>
        <fullName evidence="2">Uncharacterized protein</fullName>
    </submittedName>
</protein>
<reference evidence="2" key="1">
    <citation type="submission" date="2022-05" db="EMBL/GenBank/DDBJ databases">
        <authorList>
            <person name="Tuo L."/>
        </authorList>
    </citation>
    <scope>NUCLEOTIDE SEQUENCE</scope>
    <source>
        <strain evidence="2">BSK12Z-4</strain>
    </source>
</reference>
<comment type="caution">
    <text evidence="2">The sequence shown here is derived from an EMBL/GenBank/DDBJ whole genome shotgun (WGS) entry which is preliminary data.</text>
</comment>
<evidence type="ECO:0000313" key="2">
    <source>
        <dbReference type="EMBL" id="MCM0622718.1"/>
    </source>
</evidence>
<sequence length="79" mass="8427">MAQALVRVRIGRRETTVGASYAAAKGLTVLEDEPTTNPDGTRRRDTRVGGRSTRKRKTSVSAEAAKKAAGNETAPSNQE</sequence>
<organism evidence="2 3">
    <name type="scientific">Nocardioides bruguierae</name>
    <dbReference type="NCBI Taxonomy" id="2945102"/>
    <lineage>
        <taxon>Bacteria</taxon>
        <taxon>Bacillati</taxon>
        <taxon>Actinomycetota</taxon>
        <taxon>Actinomycetes</taxon>
        <taxon>Propionibacteriales</taxon>
        <taxon>Nocardioidaceae</taxon>
        <taxon>Nocardioides</taxon>
    </lineage>
</organism>
<evidence type="ECO:0000313" key="3">
    <source>
        <dbReference type="Proteomes" id="UP001139485"/>
    </source>
</evidence>
<evidence type="ECO:0000256" key="1">
    <source>
        <dbReference type="SAM" id="MobiDB-lite"/>
    </source>
</evidence>
<dbReference type="EMBL" id="JAMOIL010000045">
    <property type="protein sequence ID" value="MCM0622718.1"/>
    <property type="molecule type" value="Genomic_DNA"/>
</dbReference>
<dbReference type="Proteomes" id="UP001139485">
    <property type="component" value="Unassembled WGS sequence"/>
</dbReference>
<proteinExistence type="predicted"/>
<gene>
    <name evidence="2" type="ORF">M8330_20720</name>
</gene>